<comment type="caution">
    <text evidence="3">The sequence shown here is derived from an EMBL/GenBank/DDBJ whole genome shotgun (WGS) entry which is preliminary data.</text>
</comment>
<protein>
    <submittedName>
        <fullName evidence="3">Nuclear segregation protein Bfr1</fullName>
    </submittedName>
</protein>
<reference evidence="3" key="1">
    <citation type="submission" date="2023-02" db="EMBL/GenBank/DDBJ databases">
        <title>Identification and recombinant expression of a fungal hydrolase from Papiliotrema laurentii that hydrolyzes apple cutin and clears colloidal polyester polyurethane.</title>
        <authorList>
            <consortium name="DOE Joint Genome Institute"/>
            <person name="Roman V.A."/>
            <person name="Bojanowski C."/>
            <person name="Crable B.R."/>
            <person name="Wagner D.N."/>
            <person name="Hung C.S."/>
            <person name="Nadeau L.J."/>
            <person name="Schratz L."/>
            <person name="Haridas S."/>
            <person name="Pangilinan J."/>
            <person name="Lipzen A."/>
            <person name="Na H."/>
            <person name="Yan M."/>
            <person name="Ng V."/>
            <person name="Grigoriev I.V."/>
            <person name="Spatafora J.W."/>
            <person name="Barlow D."/>
            <person name="Biffinger J."/>
            <person name="Kelley-Loughnane N."/>
            <person name="Varaljay V.A."/>
            <person name="Crookes-Goodson W.J."/>
        </authorList>
    </citation>
    <scope>NUCLEOTIDE SEQUENCE</scope>
    <source>
        <strain evidence="3">5307AH</strain>
    </source>
</reference>
<dbReference type="GO" id="GO:0042175">
    <property type="term" value="C:nuclear outer membrane-endoplasmic reticulum membrane network"/>
    <property type="evidence" value="ECO:0007669"/>
    <property type="project" value="TreeGrafter"/>
</dbReference>
<dbReference type="InterPro" id="IPR039604">
    <property type="entry name" value="Bfr1"/>
</dbReference>
<feature type="region of interest" description="Disordered" evidence="2">
    <location>
        <begin position="484"/>
        <end position="558"/>
    </location>
</feature>
<keyword evidence="1" id="KW-0175">Coiled coil</keyword>
<organism evidence="3 4">
    <name type="scientific">Papiliotrema laurentii</name>
    <name type="common">Cryptococcus laurentii</name>
    <dbReference type="NCBI Taxonomy" id="5418"/>
    <lineage>
        <taxon>Eukaryota</taxon>
        <taxon>Fungi</taxon>
        <taxon>Dikarya</taxon>
        <taxon>Basidiomycota</taxon>
        <taxon>Agaricomycotina</taxon>
        <taxon>Tremellomycetes</taxon>
        <taxon>Tremellales</taxon>
        <taxon>Rhynchogastremaceae</taxon>
        <taxon>Papiliotrema</taxon>
    </lineage>
</organism>
<feature type="coiled-coil region" evidence="1">
    <location>
        <begin position="271"/>
        <end position="305"/>
    </location>
</feature>
<feature type="coiled-coil region" evidence="1">
    <location>
        <begin position="205"/>
        <end position="232"/>
    </location>
</feature>
<feature type="region of interest" description="Disordered" evidence="2">
    <location>
        <begin position="373"/>
        <end position="413"/>
    </location>
</feature>
<evidence type="ECO:0000256" key="2">
    <source>
        <dbReference type="SAM" id="MobiDB-lite"/>
    </source>
</evidence>
<name>A0AAD9FQM4_PAPLA</name>
<dbReference type="PANTHER" id="PTHR31027:SF2">
    <property type="entry name" value="LEBERCILIN DOMAIN-CONTAINING PROTEIN"/>
    <property type="match status" value="1"/>
</dbReference>
<accession>A0AAD9FQM4</accession>
<dbReference type="PANTHER" id="PTHR31027">
    <property type="entry name" value="NUCLEAR SEGREGATION PROTEIN BFR1"/>
    <property type="match status" value="1"/>
</dbReference>
<dbReference type="GO" id="GO:1990904">
    <property type="term" value="C:ribonucleoprotein complex"/>
    <property type="evidence" value="ECO:0007669"/>
    <property type="project" value="TreeGrafter"/>
</dbReference>
<feature type="region of interest" description="Disordered" evidence="2">
    <location>
        <begin position="1"/>
        <end position="48"/>
    </location>
</feature>
<feature type="compositionally biased region" description="Basic and acidic residues" evidence="2">
    <location>
        <begin position="31"/>
        <end position="41"/>
    </location>
</feature>
<feature type="compositionally biased region" description="Low complexity" evidence="2">
    <location>
        <begin position="400"/>
        <end position="413"/>
    </location>
</feature>
<feature type="compositionally biased region" description="Acidic residues" evidence="2">
    <location>
        <begin position="488"/>
        <end position="502"/>
    </location>
</feature>
<evidence type="ECO:0000256" key="1">
    <source>
        <dbReference type="SAM" id="Coils"/>
    </source>
</evidence>
<keyword evidence="4" id="KW-1185">Reference proteome</keyword>
<sequence>MPPPTSSLKPNPAAKPAKDTVATSAAAPAEKSSERFSKPDQAKYNAEQDALNKEIADVKAKLDAVRSRISLSQSPGSNDRRTVIKAELESLRGEQGKYKAERSKTLDEVKRLQESVQKKIKEVQAGKGKAGFRNVGEIDERIESLNRQIETGSMKLVDEKKALAEITSLKRSRKTLESSGSIDDAIAADRAKIDQLRAKLDDPESRKVSDRFDELKKEMDGLREEGNKAYEERNKLFDERNALSSKLDELYGKKRESAQSHREANDKYYAKVQAERQARQERFKAEKAKEEASRREEEIARLREEAKLPAFAGEIEDCNVLIGWFKGKYSKGEVPSTHTGSASSNGIGKSTAALQGVKELEIRKVDSDFKGMTLKKKGDDDELDGLFGGGFKGKKKGGKKSAQGSGTATPTSAAAETGAVNLPMSLLSALLALGIPPPSGKDDVQRTVDDLETKKAWFEANSAAKTKAEIERVEKLVAKMQKKNAILNEDDESEDPAPEDESGGAKEPTHTVDVSGGLTGPESVEEEVHQLPKDASPTEEVKQVDSALEEIKQNDPQA</sequence>
<evidence type="ECO:0000313" key="3">
    <source>
        <dbReference type="EMBL" id="KAK1923802.1"/>
    </source>
</evidence>
<dbReference type="EMBL" id="JAODAN010000006">
    <property type="protein sequence ID" value="KAK1923802.1"/>
    <property type="molecule type" value="Genomic_DNA"/>
</dbReference>
<dbReference type="Proteomes" id="UP001182556">
    <property type="component" value="Unassembled WGS sequence"/>
</dbReference>
<dbReference type="GO" id="GO:0005783">
    <property type="term" value="C:endoplasmic reticulum"/>
    <property type="evidence" value="ECO:0007669"/>
    <property type="project" value="TreeGrafter"/>
</dbReference>
<gene>
    <name evidence="3" type="ORF">DB88DRAFT_492498</name>
</gene>
<proteinExistence type="predicted"/>
<evidence type="ECO:0000313" key="4">
    <source>
        <dbReference type="Proteomes" id="UP001182556"/>
    </source>
</evidence>
<feature type="compositionally biased region" description="Basic and acidic residues" evidence="2">
    <location>
        <begin position="539"/>
        <end position="558"/>
    </location>
</feature>
<dbReference type="GO" id="GO:0003729">
    <property type="term" value="F:mRNA binding"/>
    <property type="evidence" value="ECO:0007669"/>
    <property type="project" value="TreeGrafter"/>
</dbReference>
<dbReference type="AlphaFoldDB" id="A0AAD9FQM4"/>
<dbReference type="GO" id="GO:0008298">
    <property type="term" value="P:intracellular mRNA localization"/>
    <property type="evidence" value="ECO:0007669"/>
    <property type="project" value="TreeGrafter"/>
</dbReference>